<dbReference type="OMA" id="IDKQDIA"/>
<gene>
    <name evidence="3" type="primary">BnaCnng03800D</name>
    <name evidence="3" type="ORF">GSBRNA2T00032412001</name>
</gene>
<dbReference type="AlphaFoldDB" id="A0A078FBW8"/>
<name>A0A078FBW8_BRANA</name>
<keyword evidence="4" id="KW-1185">Reference proteome</keyword>
<sequence>MKESRFVFTLAVIVLCVSLVSSEDQLNNSSRGEMAEMELGLEDYNIPVDPTPTTKHSVRGGPIEHGSPLNPYIPKLPPPPPPPQPQDAH</sequence>
<feature type="signal peptide" evidence="2">
    <location>
        <begin position="1"/>
        <end position="22"/>
    </location>
</feature>
<accession>A0A078FBW8</accession>
<evidence type="ECO:0000313" key="3">
    <source>
        <dbReference type="EMBL" id="CDY10479.1"/>
    </source>
</evidence>
<dbReference type="PANTHER" id="PTHR37249:SF7">
    <property type="entry name" value="GENOME ASSEMBLY, CHROMOSOME: A10"/>
    <property type="match status" value="1"/>
</dbReference>
<dbReference type="EMBL" id="LK032003">
    <property type="protein sequence ID" value="CDY10479.1"/>
    <property type="molecule type" value="Genomic_DNA"/>
</dbReference>
<protein>
    <submittedName>
        <fullName evidence="3">BnaCnng03800D protein</fullName>
    </submittedName>
</protein>
<evidence type="ECO:0000313" key="4">
    <source>
        <dbReference type="Proteomes" id="UP000028999"/>
    </source>
</evidence>
<feature type="region of interest" description="Disordered" evidence="1">
    <location>
        <begin position="44"/>
        <end position="89"/>
    </location>
</feature>
<dbReference type="Gramene" id="CDY10479">
    <property type="protein sequence ID" value="CDY10479"/>
    <property type="gene ID" value="GSBRNA2T00032412001"/>
</dbReference>
<reference evidence="3 4" key="1">
    <citation type="journal article" date="2014" name="Science">
        <title>Plant genetics. Early allopolyploid evolution in the post-Neolithic Brassica napus oilseed genome.</title>
        <authorList>
            <person name="Chalhoub B."/>
            <person name="Denoeud F."/>
            <person name="Liu S."/>
            <person name="Parkin I.A."/>
            <person name="Tang H."/>
            <person name="Wang X."/>
            <person name="Chiquet J."/>
            <person name="Belcram H."/>
            <person name="Tong C."/>
            <person name="Samans B."/>
            <person name="Correa M."/>
            <person name="Da Silva C."/>
            <person name="Just J."/>
            <person name="Falentin C."/>
            <person name="Koh C.S."/>
            <person name="Le Clainche I."/>
            <person name="Bernard M."/>
            <person name="Bento P."/>
            <person name="Noel B."/>
            <person name="Labadie K."/>
            <person name="Alberti A."/>
            <person name="Charles M."/>
            <person name="Arnaud D."/>
            <person name="Guo H."/>
            <person name="Daviaud C."/>
            <person name="Alamery S."/>
            <person name="Jabbari K."/>
            <person name="Zhao M."/>
            <person name="Edger P.P."/>
            <person name="Chelaifa H."/>
            <person name="Tack D."/>
            <person name="Lassalle G."/>
            <person name="Mestiri I."/>
            <person name="Schnel N."/>
            <person name="Le Paslier M.C."/>
            <person name="Fan G."/>
            <person name="Renault V."/>
            <person name="Bayer P.E."/>
            <person name="Golicz A.A."/>
            <person name="Manoli S."/>
            <person name="Lee T.H."/>
            <person name="Thi V.H."/>
            <person name="Chalabi S."/>
            <person name="Hu Q."/>
            <person name="Fan C."/>
            <person name="Tollenaere R."/>
            <person name="Lu Y."/>
            <person name="Battail C."/>
            <person name="Shen J."/>
            <person name="Sidebottom C.H."/>
            <person name="Wang X."/>
            <person name="Canaguier A."/>
            <person name="Chauveau A."/>
            <person name="Berard A."/>
            <person name="Deniot G."/>
            <person name="Guan M."/>
            <person name="Liu Z."/>
            <person name="Sun F."/>
            <person name="Lim Y.P."/>
            <person name="Lyons E."/>
            <person name="Town C.D."/>
            <person name="Bancroft I."/>
            <person name="Wang X."/>
            <person name="Meng J."/>
            <person name="Ma J."/>
            <person name="Pires J.C."/>
            <person name="King G.J."/>
            <person name="Brunel D."/>
            <person name="Delourme R."/>
            <person name="Renard M."/>
            <person name="Aury J.M."/>
            <person name="Adams K.L."/>
            <person name="Batley J."/>
            <person name="Snowdon R.J."/>
            <person name="Tost J."/>
            <person name="Edwards D."/>
            <person name="Zhou Y."/>
            <person name="Hua W."/>
            <person name="Sharpe A.G."/>
            <person name="Paterson A.H."/>
            <person name="Guan C."/>
            <person name="Wincker P."/>
        </authorList>
    </citation>
    <scope>NUCLEOTIDE SEQUENCE [LARGE SCALE GENOMIC DNA]</scope>
    <source>
        <strain evidence="4">cv. Darmor-bzh</strain>
    </source>
</reference>
<dbReference type="STRING" id="3708.A0A078FBW8"/>
<keyword evidence="2" id="KW-0732">Signal</keyword>
<organism evidence="3 4">
    <name type="scientific">Brassica napus</name>
    <name type="common">Rape</name>
    <dbReference type="NCBI Taxonomy" id="3708"/>
    <lineage>
        <taxon>Eukaryota</taxon>
        <taxon>Viridiplantae</taxon>
        <taxon>Streptophyta</taxon>
        <taxon>Embryophyta</taxon>
        <taxon>Tracheophyta</taxon>
        <taxon>Spermatophyta</taxon>
        <taxon>Magnoliopsida</taxon>
        <taxon>eudicotyledons</taxon>
        <taxon>Gunneridae</taxon>
        <taxon>Pentapetalae</taxon>
        <taxon>rosids</taxon>
        <taxon>malvids</taxon>
        <taxon>Brassicales</taxon>
        <taxon>Brassicaceae</taxon>
        <taxon>Brassiceae</taxon>
        <taxon>Brassica</taxon>
    </lineage>
</organism>
<dbReference type="PANTHER" id="PTHR37249">
    <property type="entry name" value="OS03G0206201 PROTEIN"/>
    <property type="match status" value="1"/>
</dbReference>
<dbReference type="Proteomes" id="UP000028999">
    <property type="component" value="Unassembled WGS sequence"/>
</dbReference>
<evidence type="ECO:0000256" key="1">
    <source>
        <dbReference type="SAM" id="MobiDB-lite"/>
    </source>
</evidence>
<dbReference type="PaxDb" id="3708-A0A078FBW8"/>
<feature type="compositionally biased region" description="Pro residues" evidence="1">
    <location>
        <begin position="74"/>
        <end position="89"/>
    </location>
</feature>
<evidence type="ECO:0000256" key="2">
    <source>
        <dbReference type="SAM" id="SignalP"/>
    </source>
</evidence>
<proteinExistence type="predicted"/>
<feature type="chain" id="PRO_5001734593" evidence="2">
    <location>
        <begin position="23"/>
        <end position="89"/>
    </location>
</feature>